<proteinExistence type="predicted"/>
<organism evidence="2 3">
    <name type="scientific">Nannocystis pusilla</name>
    <dbReference type="NCBI Taxonomy" id="889268"/>
    <lineage>
        <taxon>Bacteria</taxon>
        <taxon>Pseudomonadati</taxon>
        <taxon>Myxococcota</taxon>
        <taxon>Polyangia</taxon>
        <taxon>Nannocystales</taxon>
        <taxon>Nannocystaceae</taxon>
        <taxon>Nannocystis</taxon>
    </lineage>
</organism>
<dbReference type="Proteomes" id="UP001150924">
    <property type="component" value="Unassembled WGS sequence"/>
</dbReference>
<evidence type="ECO:0000313" key="3">
    <source>
        <dbReference type="Proteomes" id="UP001150924"/>
    </source>
</evidence>
<evidence type="ECO:0000256" key="1">
    <source>
        <dbReference type="SAM" id="MobiDB-lite"/>
    </source>
</evidence>
<evidence type="ECO:0000313" key="2">
    <source>
        <dbReference type="EMBL" id="MCY1013618.1"/>
    </source>
</evidence>
<feature type="compositionally biased region" description="Basic and acidic residues" evidence="1">
    <location>
        <begin position="74"/>
        <end position="98"/>
    </location>
</feature>
<dbReference type="AlphaFoldDB" id="A0A9X3J4Z6"/>
<reference evidence="2" key="1">
    <citation type="submission" date="2022-11" db="EMBL/GenBank/DDBJ databases">
        <title>Minimal conservation of predation-associated metabolite biosynthetic gene clusters underscores biosynthetic potential of Myxococcota including descriptions for ten novel species: Archangium lansinium sp. nov., Myxococcus landrumus sp. nov., Nannocystis bai.</title>
        <authorList>
            <person name="Ahearne A."/>
            <person name="Stevens C."/>
            <person name="Phillips K."/>
        </authorList>
    </citation>
    <scope>NUCLEOTIDE SEQUENCE</scope>
    <source>
        <strain evidence="2">Na p29</strain>
    </source>
</reference>
<dbReference type="EMBL" id="JAPNKE010000002">
    <property type="protein sequence ID" value="MCY1013618.1"/>
    <property type="molecule type" value="Genomic_DNA"/>
</dbReference>
<protein>
    <submittedName>
        <fullName evidence="2">Uncharacterized protein</fullName>
    </submittedName>
</protein>
<accession>A0A9X3J4Z6</accession>
<gene>
    <name evidence="2" type="ORF">OV079_50445</name>
</gene>
<name>A0A9X3J4Z6_9BACT</name>
<feature type="region of interest" description="Disordered" evidence="1">
    <location>
        <begin position="72"/>
        <end position="106"/>
    </location>
</feature>
<keyword evidence="3" id="KW-1185">Reference proteome</keyword>
<sequence length="106" mass="11453">MRLLGLGVERGLVESREHLPPDDVIVEVDLDAGDPPRDLRTHGDGLAGLQVPGRADLVDQSSARGRFAAVPLGLEDRLRTHRHGDSRPSGEDDERQRPAQDGSSST</sequence>
<comment type="caution">
    <text evidence="2">The sequence shown here is derived from an EMBL/GenBank/DDBJ whole genome shotgun (WGS) entry which is preliminary data.</text>
</comment>